<gene>
    <name evidence="2" type="ORF">ACFSBJ_13195</name>
</gene>
<accession>A0ABD6D0F3</accession>
<dbReference type="PROSITE" id="PS51318">
    <property type="entry name" value="TAT"/>
    <property type="match status" value="1"/>
</dbReference>
<name>A0ABD6D0F3_9EURY</name>
<organism evidence="2 3">
    <name type="scientific">Haloplanus ruber</name>
    <dbReference type="NCBI Taxonomy" id="869892"/>
    <lineage>
        <taxon>Archaea</taxon>
        <taxon>Methanobacteriati</taxon>
        <taxon>Methanobacteriota</taxon>
        <taxon>Stenosarchaea group</taxon>
        <taxon>Halobacteria</taxon>
        <taxon>Halobacteriales</taxon>
        <taxon>Haloferacaceae</taxon>
        <taxon>Haloplanus</taxon>
    </lineage>
</organism>
<dbReference type="InterPro" id="IPR027056">
    <property type="entry name" value="Gluconate_2DH_su3"/>
</dbReference>
<proteinExistence type="predicted"/>
<evidence type="ECO:0000313" key="2">
    <source>
        <dbReference type="EMBL" id="MFD1634680.1"/>
    </source>
</evidence>
<reference evidence="2 3" key="1">
    <citation type="journal article" date="2019" name="Int. J. Syst. Evol. Microbiol.">
        <title>The Global Catalogue of Microorganisms (GCM) 10K type strain sequencing project: providing services to taxonomists for standard genome sequencing and annotation.</title>
        <authorList>
            <consortium name="The Broad Institute Genomics Platform"/>
            <consortium name="The Broad Institute Genome Sequencing Center for Infectious Disease"/>
            <person name="Wu L."/>
            <person name="Ma J."/>
        </authorList>
    </citation>
    <scope>NUCLEOTIDE SEQUENCE [LARGE SCALE GENOMIC DNA]</scope>
    <source>
        <strain evidence="2 3">CGMCC 1.10594</strain>
    </source>
</reference>
<dbReference type="Proteomes" id="UP001597075">
    <property type="component" value="Unassembled WGS sequence"/>
</dbReference>
<dbReference type="Pfam" id="PF13618">
    <property type="entry name" value="Gluconate_2-dh3"/>
    <property type="match status" value="1"/>
</dbReference>
<keyword evidence="3" id="KW-1185">Reference proteome</keyword>
<evidence type="ECO:0000313" key="3">
    <source>
        <dbReference type="Proteomes" id="UP001597075"/>
    </source>
</evidence>
<dbReference type="RefSeq" id="WP_256404921.1">
    <property type="nucleotide sequence ID" value="NZ_CP187151.1"/>
</dbReference>
<dbReference type="EMBL" id="JBHUDL010000010">
    <property type="protein sequence ID" value="MFD1634680.1"/>
    <property type="molecule type" value="Genomic_DNA"/>
</dbReference>
<dbReference type="AlphaFoldDB" id="A0ABD6D0F3"/>
<feature type="region of interest" description="Disordered" evidence="1">
    <location>
        <begin position="160"/>
        <end position="186"/>
    </location>
</feature>
<protein>
    <submittedName>
        <fullName evidence="2">Gluconate 2-dehydrogenase subunit 3 family protein</fullName>
    </submittedName>
</protein>
<dbReference type="InterPro" id="IPR006311">
    <property type="entry name" value="TAT_signal"/>
</dbReference>
<comment type="caution">
    <text evidence="2">The sequence shown here is derived from an EMBL/GenBank/DDBJ whole genome shotgun (WGS) entry which is preliminary data.</text>
</comment>
<evidence type="ECO:0000256" key="1">
    <source>
        <dbReference type="SAM" id="MobiDB-lite"/>
    </source>
</evidence>
<sequence length="186" mass="19305">MDLTRRDAVAALAATGGAVAVGRAFLDSPSTESAAADAAVPENALASLVAVAEVVYPDAATGVGDFVETYVAGRVADDDARRAGVVETAAALDATARDWFETPLTDLDPETLDGMLRDLRVDVSDPDPDGGLPGRVRFYVVNELLYAFYASPTGGRLVGIENPAGHPGGVESYRQAEMSSETEDDG</sequence>